<dbReference type="NCBIfam" id="TIGR01730">
    <property type="entry name" value="RND_mfp"/>
    <property type="match status" value="1"/>
</dbReference>
<dbReference type="PANTHER" id="PTHR30097">
    <property type="entry name" value="CATION EFFLUX SYSTEM PROTEIN CUSB"/>
    <property type="match status" value="1"/>
</dbReference>
<dbReference type="GO" id="GO:0060003">
    <property type="term" value="P:copper ion export"/>
    <property type="evidence" value="ECO:0007669"/>
    <property type="project" value="TreeGrafter"/>
</dbReference>
<dbReference type="SUPFAM" id="SSF111369">
    <property type="entry name" value="HlyD-like secretion proteins"/>
    <property type="match status" value="1"/>
</dbReference>
<dbReference type="GO" id="GO:0016020">
    <property type="term" value="C:membrane"/>
    <property type="evidence" value="ECO:0007669"/>
    <property type="project" value="InterPro"/>
</dbReference>
<dbReference type="Gene3D" id="1.10.287.470">
    <property type="entry name" value="Helix hairpin bin"/>
    <property type="match status" value="1"/>
</dbReference>
<feature type="signal peptide" evidence="4">
    <location>
        <begin position="1"/>
        <end position="22"/>
    </location>
</feature>
<dbReference type="Proteomes" id="UP000251241">
    <property type="component" value="Unassembled WGS sequence"/>
</dbReference>
<dbReference type="InterPro" id="IPR006143">
    <property type="entry name" value="RND_pump_MFP"/>
</dbReference>
<gene>
    <name evidence="6" type="primary">czcB_5</name>
    <name evidence="6" type="ORF">NCTC11343_04573</name>
</gene>
<dbReference type="InterPro" id="IPR051909">
    <property type="entry name" value="MFP_Cation_Efflux"/>
</dbReference>
<proteinExistence type="inferred from homology"/>
<evidence type="ECO:0000313" key="7">
    <source>
        <dbReference type="Proteomes" id="UP000251241"/>
    </source>
</evidence>
<evidence type="ECO:0000256" key="3">
    <source>
        <dbReference type="SAM" id="MobiDB-lite"/>
    </source>
</evidence>
<evidence type="ECO:0000256" key="2">
    <source>
        <dbReference type="ARBA" id="ARBA00022448"/>
    </source>
</evidence>
<dbReference type="RefSeq" id="WP_088162422.1">
    <property type="nucleotide sequence ID" value="NZ_CP069793.1"/>
</dbReference>
<dbReference type="PANTHER" id="PTHR30097:SF4">
    <property type="entry name" value="SLR6042 PROTEIN"/>
    <property type="match status" value="1"/>
</dbReference>
<feature type="chain" id="PRO_5043556953" evidence="4">
    <location>
        <begin position="23"/>
        <end position="398"/>
    </location>
</feature>
<dbReference type="InterPro" id="IPR058647">
    <property type="entry name" value="BSH_CzcB-like"/>
</dbReference>
<organism evidence="6 7">
    <name type="scientific">Sphingobacterium multivorum</name>
    <dbReference type="NCBI Taxonomy" id="28454"/>
    <lineage>
        <taxon>Bacteria</taxon>
        <taxon>Pseudomonadati</taxon>
        <taxon>Bacteroidota</taxon>
        <taxon>Sphingobacteriia</taxon>
        <taxon>Sphingobacteriales</taxon>
        <taxon>Sphingobacteriaceae</taxon>
        <taxon>Sphingobacterium</taxon>
    </lineage>
</organism>
<dbReference type="Gene3D" id="2.40.50.100">
    <property type="match status" value="1"/>
</dbReference>
<comment type="similarity">
    <text evidence="1">Belongs to the membrane fusion protein (MFP) (TC 8.A.1) family.</text>
</comment>
<evidence type="ECO:0000256" key="1">
    <source>
        <dbReference type="ARBA" id="ARBA00009477"/>
    </source>
</evidence>
<dbReference type="EMBL" id="UAUU01000011">
    <property type="protein sequence ID" value="SPZ92550.1"/>
    <property type="molecule type" value="Genomic_DNA"/>
</dbReference>
<feature type="region of interest" description="Disordered" evidence="3">
    <location>
        <begin position="24"/>
        <end position="44"/>
    </location>
</feature>
<dbReference type="Gene3D" id="2.40.30.170">
    <property type="match status" value="1"/>
</dbReference>
<name>A0A2X2LSU0_SPHMU</name>
<dbReference type="GO" id="GO:0030313">
    <property type="term" value="C:cell envelope"/>
    <property type="evidence" value="ECO:0007669"/>
    <property type="project" value="TreeGrafter"/>
</dbReference>
<dbReference type="AlphaFoldDB" id="A0A2X2LSU0"/>
<protein>
    <submittedName>
        <fullName evidence="6">Cation efflux system protein CzcB</fullName>
    </submittedName>
</protein>
<dbReference type="Pfam" id="PF25973">
    <property type="entry name" value="BSH_CzcB"/>
    <property type="match status" value="1"/>
</dbReference>
<feature type="domain" description="CzcB-like barrel-sandwich hybrid" evidence="5">
    <location>
        <begin position="90"/>
        <end position="235"/>
    </location>
</feature>
<keyword evidence="2" id="KW-0813">Transport</keyword>
<accession>A0A2X2LSU0</accession>
<dbReference type="PROSITE" id="PS51257">
    <property type="entry name" value="PROKAR_LIPOPROTEIN"/>
    <property type="match status" value="1"/>
</dbReference>
<reference evidence="6 7" key="1">
    <citation type="submission" date="2018-06" db="EMBL/GenBank/DDBJ databases">
        <authorList>
            <consortium name="Pathogen Informatics"/>
            <person name="Doyle S."/>
        </authorList>
    </citation>
    <scope>NUCLEOTIDE SEQUENCE [LARGE SCALE GENOMIC DNA]</scope>
    <source>
        <strain evidence="6 7">NCTC11343</strain>
    </source>
</reference>
<dbReference type="GeneID" id="97179497"/>
<evidence type="ECO:0000259" key="5">
    <source>
        <dbReference type="Pfam" id="PF25973"/>
    </source>
</evidence>
<feature type="compositionally biased region" description="Basic and acidic residues" evidence="3">
    <location>
        <begin position="26"/>
        <end position="44"/>
    </location>
</feature>
<sequence>MKTSLTTYIPLLFLSASLLSSCGEQKNSDNKEATTAESSAKDSTENKARTITFTADQYKLSDIQTGKVEKRSLSGIIKMTGTVDAEPGDIASVSAPLGGYITTAGLLQGQEIRKGQLLATLENPEFISMQQEYLESLGRLEFLEEEYKRQRDLRQEDVNSAKTFQQVSSDLRVIKAKISGLQQQMALVGINSVALKKTNNITRTANVYAPISGFIKTSNINRGKYVAPTDVLFEIMGTSDLHLRLNAFEKDMAKIKKGQTVKFSLSNETSYDRTANVYLVGQAADDNKMIAVHCRFTKQSGLLPGMYVKAFLETGAELRDAVPTDALVQLEGENYIVVQQEQSKGNYTFELLQVAKGVEQSGFTAITLSSSVNPDQITIVTKNAYTILSAIRNAEEEE</sequence>
<keyword evidence="4" id="KW-0732">Signal</keyword>
<dbReference type="GO" id="GO:0015679">
    <property type="term" value="P:plasma membrane copper ion transport"/>
    <property type="evidence" value="ECO:0007669"/>
    <property type="project" value="TreeGrafter"/>
</dbReference>
<dbReference type="GO" id="GO:0022857">
    <property type="term" value="F:transmembrane transporter activity"/>
    <property type="evidence" value="ECO:0007669"/>
    <property type="project" value="InterPro"/>
</dbReference>
<evidence type="ECO:0000313" key="6">
    <source>
        <dbReference type="EMBL" id="SPZ92550.1"/>
    </source>
</evidence>
<evidence type="ECO:0000256" key="4">
    <source>
        <dbReference type="SAM" id="SignalP"/>
    </source>
</evidence>